<evidence type="ECO:0000313" key="3">
    <source>
        <dbReference type="EMBL" id="PTX61117.1"/>
    </source>
</evidence>
<dbReference type="AlphaFoldDB" id="A0A2T6BYS4"/>
<dbReference type="SMART" id="SM00487">
    <property type="entry name" value="DEXDc"/>
    <property type="match status" value="1"/>
</dbReference>
<gene>
    <name evidence="3" type="ORF">C8N46_105273</name>
</gene>
<dbReference type="GO" id="GO:0005524">
    <property type="term" value="F:ATP binding"/>
    <property type="evidence" value="ECO:0007669"/>
    <property type="project" value="UniProtKB-KW"/>
</dbReference>
<evidence type="ECO:0000313" key="4">
    <source>
        <dbReference type="Proteomes" id="UP000244090"/>
    </source>
</evidence>
<dbReference type="Gene3D" id="3.90.1570.30">
    <property type="match status" value="1"/>
</dbReference>
<protein>
    <submittedName>
        <fullName evidence="3">Type I restriction enzyme R subunit</fullName>
    </submittedName>
</protein>
<dbReference type="PROSITE" id="PS51192">
    <property type="entry name" value="HELICASE_ATP_BIND_1"/>
    <property type="match status" value="1"/>
</dbReference>
<dbReference type="GO" id="GO:0003677">
    <property type="term" value="F:DNA binding"/>
    <property type="evidence" value="ECO:0007669"/>
    <property type="project" value="UniProtKB-KW"/>
</dbReference>
<dbReference type="PANTHER" id="PTHR47396">
    <property type="entry name" value="TYPE I RESTRICTION ENZYME ECOKI R PROTEIN"/>
    <property type="match status" value="1"/>
</dbReference>
<dbReference type="InterPro" id="IPR006935">
    <property type="entry name" value="Helicase/UvrB_N"/>
</dbReference>
<keyword evidence="4" id="KW-1185">Reference proteome</keyword>
<keyword evidence="1" id="KW-0175">Coiled coil</keyword>
<reference evidence="3 4" key="1">
    <citation type="submission" date="2018-04" db="EMBL/GenBank/DDBJ databases">
        <title>Genomic Encyclopedia of Archaeal and Bacterial Type Strains, Phase II (KMG-II): from individual species to whole genera.</title>
        <authorList>
            <person name="Goeker M."/>
        </authorList>
    </citation>
    <scope>NUCLEOTIDE SEQUENCE [LARGE SCALE GENOMIC DNA]</scope>
    <source>
        <strain evidence="3 4">DSM 25731</strain>
    </source>
</reference>
<dbReference type="EMBL" id="QBKT01000005">
    <property type="protein sequence ID" value="PTX61117.1"/>
    <property type="molecule type" value="Genomic_DNA"/>
</dbReference>
<dbReference type="SUPFAM" id="SSF52540">
    <property type="entry name" value="P-loop containing nucleoside triphosphate hydrolases"/>
    <property type="match status" value="2"/>
</dbReference>
<dbReference type="RefSeq" id="WP_108115224.1">
    <property type="nucleotide sequence ID" value="NZ_QBKT01000005.1"/>
</dbReference>
<dbReference type="Pfam" id="PF13643">
    <property type="entry name" value="DUF4145"/>
    <property type="match status" value="1"/>
</dbReference>
<dbReference type="GO" id="GO:0009307">
    <property type="term" value="P:DNA restriction-modification system"/>
    <property type="evidence" value="ECO:0007669"/>
    <property type="project" value="UniProtKB-KW"/>
</dbReference>
<dbReference type="InterPro" id="IPR014001">
    <property type="entry name" value="Helicase_ATP-bd"/>
</dbReference>
<dbReference type="InterPro" id="IPR013670">
    <property type="entry name" value="EcoEI_R_C_dom"/>
</dbReference>
<proteinExistence type="predicted"/>
<dbReference type="CDD" id="cd18032">
    <property type="entry name" value="DEXHc_RE_I_III_res"/>
    <property type="match status" value="1"/>
</dbReference>
<dbReference type="Proteomes" id="UP000244090">
    <property type="component" value="Unassembled WGS sequence"/>
</dbReference>
<dbReference type="Pfam" id="PF04313">
    <property type="entry name" value="HSDR_N"/>
    <property type="match status" value="1"/>
</dbReference>
<dbReference type="Gene3D" id="3.40.50.300">
    <property type="entry name" value="P-loop containing nucleotide triphosphate hydrolases"/>
    <property type="match status" value="2"/>
</dbReference>
<organism evidence="3 4">
    <name type="scientific">Kordia periserrulae</name>
    <dbReference type="NCBI Taxonomy" id="701523"/>
    <lineage>
        <taxon>Bacteria</taxon>
        <taxon>Pseudomonadati</taxon>
        <taxon>Bacteroidota</taxon>
        <taxon>Flavobacteriia</taxon>
        <taxon>Flavobacteriales</taxon>
        <taxon>Flavobacteriaceae</taxon>
        <taxon>Kordia</taxon>
    </lineage>
</organism>
<accession>A0A2T6BYS4</accession>
<comment type="caution">
    <text evidence="3">The sequence shown here is derived from an EMBL/GenBank/DDBJ whole genome shotgun (WGS) entry which is preliminary data.</text>
</comment>
<dbReference type="PANTHER" id="PTHR47396:SF1">
    <property type="entry name" value="ATP-DEPENDENT HELICASE IRC3-RELATED"/>
    <property type="match status" value="1"/>
</dbReference>
<dbReference type="OrthoDB" id="9759819at2"/>
<dbReference type="InterPro" id="IPR050742">
    <property type="entry name" value="Helicase_Restrict-Modif_Enz"/>
</dbReference>
<dbReference type="InterPro" id="IPR027417">
    <property type="entry name" value="P-loop_NTPase"/>
</dbReference>
<feature type="domain" description="Helicase ATP-binding" evidence="2">
    <location>
        <begin position="385"/>
        <end position="544"/>
    </location>
</feature>
<dbReference type="Pfam" id="PF04851">
    <property type="entry name" value="ResIII"/>
    <property type="match status" value="1"/>
</dbReference>
<dbReference type="GO" id="GO:0009035">
    <property type="term" value="F:type I site-specific deoxyribonuclease activity"/>
    <property type="evidence" value="ECO:0007669"/>
    <property type="project" value="UniProtKB-EC"/>
</dbReference>
<dbReference type="GO" id="GO:0005829">
    <property type="term" value="C:cytosol"/>
    <property type="evidence" value="ECO:0007669"/>
    <property type="project" value="TreeGrafter"/>
</dbReference>
<sequence>MSNFTFLQQEFPKLYEAAMEAESDTFSKPKFAALQCRITLEFAMAWLYDNDPELERPYDRTLSGLLHHYQFRNTIDAIMFQELNLVRRIGNKAAHGTKTTKQEALICLRSIFRFTTFISKYYSVANPEIPAFEEAFIPTATQTIKDNTAKELKSIAEKATKQLKELQLQKEREAALIAENELLKRQLEQQKLAFITRKQLRKESINAAVEIPTLTPEQETRKLYIDILLHEAGWKGLKKGTDLEFKVTGMPVSTNPSGKGAADYVLWGNNGLPLAVIEAKQTLVDARKGKQQAVLYADCLEQMTGQRPIIFYSNGFETYIWDDTFYTERQIHGFYTKEELNYRIEQRNSRKDIRQFQVNTAIVERPYQLEAIKRVAETLVVTHKGDIKGKHREALLVMATGSGKTRTSAAIVDMLTKCNWAKRILFLADRNALVTQAKNAFKEHLPHLSAIDLTKEKDDNKSKLVFSTYPTILNKIDLLNDTDERFFGVGHFDVVIIDEAHRSVYQKYGAIFDYFDAILIGLTATPKNDIDHNTYSLFGIEDEDPTFAYELTQAVDDEYLNPPKAIKVPVKFVREGVKYKELSEEDKRKFEEKFGNYEGNPDSEEADISKSDINKFLFNEKTVDIVLDFLMTNGIKVDSGDKLGKTIIFAKNHNHAIFIEKRFNKNYPQYGGHFLRVIDNYESKAQALLEKFCDDKEELLPQIAVSVDMMDTGVDAPRVVNLVFFKEVRSYAKYWQMIGRGTRLRPDLFGIRKDKKHFLIFDFCGNFEFFDEFPDGLKTTISKSLSQSVFETKLNIITAIRDNVNASAEEDTIAENYTNQLYEAINELDETRFEVRKVLRFVKQYKVKTRWDNLTVGDVADICTNLSNLPVYKDGDSESAKRFDLLVLRLQLALVTTVKSPQSYIQQIYDIGITLYKKRNIPMVASKLGIIQQIIDQDFWKEINVTQIEHIRIELRELIFLIKKEGVLPVYTNMEDILLEDGVEEVDILPTYTKLQSYKDRVESFIRKNKSHLVIDKLHKNIPITDRELALLESLLFEDEIGSKEQYKREYGEVSLGNFIRSIVGLDIGVVNTLFSEYIQNENLQPNQITFIQTLINYLNVNGTLDKSLLVKPPFNETHDDGIIGIFDDEKDIRGIISIIDTINRNAN</sequence>
<dbReference type="Pfam" id="PF08463">
    <property type="entry name" value="EcoEI_R_C"/>
    <property type="match status" value="1"/>
</dbReference>
<name>A0A2T6BYS4_9FLAO</name>
<dbReference type="InterPro" id="IPR025285">
    <property type="entry name" value="DUF4145"/>
</dbReference>
<feature type="coiled-coil region" evidence="1">
    <location>
        <begin position="149"/>
        <end position="193"/>
    </location>
</feature>
<evidence type="ECO:0000256" key="1">
    <source>
        <dbReference type="SAM" id="Coils"/>
    </source>
</evidence>
<dbReference type="CDD" id="cd18799">
    <property type="entry name" value="SF2_C_EcoAI-like"/>
    <property type="match status" value="1"/>
</dbReference>
<dbReference type="InterPro" id="IPR007409">
    <property type="entry name" value="Restrct_endonuc_type1_HsdR_N"/>
</dbReference>
<evidence type="ECO:0000259" key="2">
    <source>
        <dbReference type="PROSITE" id="PS51192"/>
    </source>
</evidence>